<feature type="domain" description="AMP-dependent synthetase/ligase" evidence="1">
    <location>
        <begin position="1"/>
        <end position="189"/>
    </location>
</feature>
<keyword evidence="3" id="KW-1185">Reference proteome</keyword>
<dbReference type="PANTHER" id="PTHR45527:SF1">
    <property type="entry name" value="FATTY ACID SYNTHASE"/>
    <property type="match status" value="1"/>
</dbReference>
<evidence type="ECO:0000313" key="2">
    <source>
        <dbReference type="EMBL" id="ORA06502.1"/>
    </source>
</evidence>
<dbReference type="SUPFAM" id="SSF56801">
    <property type="entry name" value="Acetyl-CoA synthetase-like"/>
    <property type="match status" value="1"/>
</dbReference>
<evidence type="ECO:0000313" key="3">
    <source>
        <dbReference type="Proteomes" id="UP000192284"/>
    </source>
</evidence>
<dbReference type="Gene3D" id="3.40.50.12780">
    <property type="entry name" value="N-terminal domain of ligase-like"/>
    <property type="match status" value="1"/>
</dbReference>
<dbReference type="InterPro" id="IPR042099">
    <property type="entry name" value="ANL_N_sf"/>
</dbReference>
<evidence type="ECO:0000259" key="1">
    <source>
        <dbReference type="Pfam" id="PF00501"/>
    </source>
</evidence>
<reference evidence="2 3" key="1">
    <citation type="submission" date="2017-02" db="EMBL/GenBank/DDBJ databases">
        <title>The new phylogeny of genus Mycobacterium.</title>
        <authorList>
            <person name="Tortoli E."/>
            <person name="Trovato A."/>
            <person name="Cirillo D.M."/>
        </authorList>
    </citation>
    <scope>NUCLEOTIDE SEQUENCE [LARGE SCALE GENOMIC DNA]</scope>
    <source>
        <strain evidence="2 3">DSM 45057</strain>
    </source>
</reference>
<protein>
    <recommendedName>
        <fullName evidence="1">AMP-dependent synthetase/ligase domain-containing protein</fullName>
    </recommendedName>
</protein>
<dbReference type="InterPro" id="IPR020845">
    <property type="entry name" value="AMP-binding_CS"/>
</dbReference>
<dbReference type="PROSITE" id="PS00455">
    <property type="entry name" value="AMP_BINDING"/>
    <property type="match status" value="1"/>
</dbReference>
<dbReference type="GO" id="GO:0044550">
    <property type="term" value="P:secondary metabolite biosynthetic process"/>
    <property type="evidence" value="ECO:0007669"/>
    <property type="project" value="TreeGrafter"/>
</dbReference>
<dbReference type="GO" id="GO:0005829">
    <property type="term" value="C:cytosol"/>
    <property type="evidence" value="ECO:0007669"/>
    <property type="project" value="TreeGrafter"/>
</dbReference>
<dbReference type="GO" id="GO:0043041">
    <property type="term" value="P:amino acid activation for nonribosomal peptide biosynthetic process"/>
    <property type="evidence" value="ECO:0007669"/>
    <property type="project" value="TreeGrafter"/>
</dbReference>
<feature type="non-terminal residue" evidence="2">
    <location>
        <position position="189"/>
    </location>
</feature>
<dbReference type="Proteomes" id="UP000192284">
    <property type="component" value="Unassembled WGS sequence"/>
</dbReference>
<gene>
    <name evidence="2" type="ORF">BST12_29250</name>
</gene>
<comment type="caution">
    <text evidence="2">The sequence shown here is derived from an EMBL/GenBank/DDBJ whole genome shotgun (WGS) entry which is preliminary data.</text>
</comment>
<proteinExistence type="predicted"/>
<dbReference type="PANTHER" id="PTHR45527">
    <property type="entry name" value="NONRIBOSOMAL PEPTIDE SYNTHETASE"/>
    <property type="match status" value="1"/>
</dbReference>
<dbReference type="EMBL" id="MVHE01000249">
    <property type="protein sequence ID" value="ORA06502.1"/>
    <property type="molecule type" value="Genomic_DNA"/>
</dbReference>
<accession>A0A1W9Z2U9</accession>
<sequence>MAYVLYTSGTTGVPKGVGIAHRNVTGLFASLPEGLLPAVGQVWSQCHSLAFDFSVWEIWGALLHGGCLVVVPDAVVRSPEELQALLIDHRVNVLSQTPSALAMLSPQGLESATLIMGGEACPGELVNRWAGGRVMVNQYGPTETTMYVAMSAPLQPGSGIAPIGAPVSGAALFVLDGWLRRVPVGVAGE</sequence>
<dbReference type="AlphaFoldDB" id="A0A1W9Z2U9"/>
<dbReference type="InterPro" id="IPR000873">
    <property type="entry name" value="AMP-dep_synth/lig_dom"/>
</dbReference>
<name>A0A1W9Z2U9_MYCAN</name>
<organism evidence="2 3">
    <name type="scientific">Mycobacterium angelicum</name>
    <dbReference type="NCBI Taxonomy" id="470074"/>
    <lineage>
        <taxon>Bacteria</taxon>
        <taxon>Bacillati</taxon>
        <taxon>Actinomycetota</taxon>
        <taxon>Actinomycetes</taxon>
        <taxon>Mycobacteriales</taxon>
        <taxon>Mycobacteriaceae</taxon>
        <taxon>Mycobacterium</taxon>
    </lineage>
</organism>
<dbReference type="Pfam" id="PF00501">
    <property type="entry name" value="AMP-binding"/>
    <property type="match status" value="1"/>
</dbReference>
<dbReference type="GO" id="GO:0031177">
    <property type="term" value="F:phosphopantetheine binding"/>
    <property type="evidence" value="ECO:0007669"/>
    <property type="project" value="TreeGrafter"/>
</dbReference>